<comment type="caution">
    <text evidence="1">The sequence shown here is derived from an EMBL/GenBank/DDBJ whole genome shotgun (WGS) entry which is preliminary data.</text>
</comment>
<protein>
    <submittedName>
        <fullName evidence="1">Uncharacterized protein</fullName>
    </submittedName>
</protein>
<accession>A0A1G2QDW6</accession>
<evidence type="ECO:0000313" key="2">
    <source>
        <dbReference type="Proteomes" id="UP000177043"/>
    </source>
</evidence>
<reference evidence="1 2" key="1">
    <citation type="journal article" date="2016" name="Nat. Commun.">
        <title>Thousands of microbial genomes shed light on interconnected biogeochemical processes in an aquifer system.</title>
        <authorList>
            <person name="Anantharaman K."/>
            <person name="Brown C.T."/>
            <person name="Hug L.A."/>
            <person name="Sharon I."/>
            <person name="Castelle C.J."/>
            <person name="Probst A.J."/>
            <person name="Thomas B.C."/>
            <person name="Singh A."/>
            <person name="Wilkins M.J."/>
            <person name="Karaoz U."/>
            <person name="Brodie E.L."/>
            <person name="Williams K.H."/>
            <person name="Hubbard S.S."/>
            <person name="Banfield J.F."/>
        </authorList>
    </citation>
    <scope>NUCLEOTIDE SEQUENCE [LARGE SCALE GENOMIC DNA]</scope>
</reference>
<evidence type="ECO:0000313" key="1">
    <source>
        <dbReference type="EMBL" id="OHA58776.1"/>
    </source>
</evidence>
<organism evidence="1 2">
    <name type="scientific">Candidatus Vogelbacteria bacterium RIFOXYD1_FULL_44_32</name>
    <dbReference type="NCBI Taxonomy" id="1802438"/>
    <lineage>
        <taxon>Bacteria</taxon>
        <taxon>Candidatus Vogeliibacteriota</taxon>
    </lineage>
</organism>
<sequence>MAAKVSLNFGDDHDKIPIDKSSDFFQGCVDAFKDMGLEKTRFKKLVDLVNVVRIYPNQGGMSNGQIVIDVIVGWQGNKKNESFIVHLDSEDIRKKVSAGIVQLTKKLAKSIRDELKEQVEEFSTRLT</sequence>
<gene>
    <name evidence="1" type="ORF">A2571_00100</name>
</gene>
<name>A0A1G2QDW6_9BACT</name>
<dbReference type="AlphaFoldDB" id="A0A1G2QDW6"/>
<dbReference type="EMBL" id="MHTJ01000002">
    <property type="protein sequence ID" value="OHA58776.1"/>
    <property type="molecule type" value="Genomic_DNA"/>
</dbReference>
<dbReference type="Proteomes" id="UP000177043">
    <property type="component" value="Unassembled WGS sequence"/>
</dbReference>
<proteinExistence type="predicted"/>